<evidence type="ECO:0000256" key="4">
    <source>
        <dbReference type="ARBA" id="ARBA00023136"/>
    </source>
</evidence>
<feature type="transmembrane region" description="Helical" evidence="5">
    <location>
        <begin position="308"/>
        <end position="328"/>
    </location>
</feature>
<feature type="transmembrane region" description="Helical" evidence="5">
    <location>
        <begin position="236"/>
        <end position="259"/>
    </location>
</feature>
<dbReference type="PANTHER" id="PTHR10846:SF8">
    <property type="entry name" value="INNER MEMBRANE PROTEIN YRBG"/>
    <property type="match status" value="1"/>
</dbReference>
<keyword evidence="8" id="KW-1185">Reference proteome</keyword>
<evidence type="ECO:0000313" key="7">
    <source>
        <dbReference type="EMBL" id="UYM14911.1"/>
    </source>
</evidence>
<feature type="transmembrane region" description="Helical" evidence="5">
    <location>
        <begin position="207"/>
        <end position="230"/>
    </location>
</feature>
<evidence type="ECO:0000256" key="5">
    <source>
        <dbReference type="SAM" id="Phobius"/>
    </source>
</evidence>
<feature type="transmembrane region" description="Helical" evidence="5">
    <location>
        <begin position="271"/>
        <end position="296"/>
    </location>
</feature>
<feature type="transmembrane region" description="Helical" evidence="5">
    <location>
        <begin position="42"/>
        <end position="64"/>
    </location>
</feature>
<dbReference type="EMBL" id="CP103300">
    <property type="protein sequence ID" value="UYM14911.1"/>
    <property type="molecule type" value="Genomic_DNA"/>
</dbReference>
<evidence type="ECO:0000256" key="1">
    <source>
        <dbReference type="ARBA" id="ARBA00004141"/>
    </source>
</evidence>
<dbReference type="InterPro" id="IPR004481">
    <property type="entry name" value="K/Na/Ca-exchanger"/>
</dbReference>
<keyword evidence="2 5" id="KW-0812">Transmembrane</keyword>
<accession>A0ABY6GS73</accession>
<dbReference type="Pfam" id="PF01699">
    <property type="entry name" value="Na_Ca_ex"/>
    <property type="match status" value="2"/>
</dbReference>
<keyword evidence="3 5" id="KW-1133">Transmembrane helix</keyword>
<dbReference type="PANTHER" id="PTHR10846">
    <property type="entry name" value="SODIUM/POTASSIUM/CALCIUM EXCHANGER"/>
    <property type="match status" value="1"/>
</dbReference>
<dbReference type="Proteomes" id="UP001163255">
    <property type="component" value="Chromosome"/>
</dbReference>
<feature type="transmembrane region" description="Helical" evidence="5">
    <location>
        <begin position="120"/>
        <end position="153"/>
    </location>
</feature>
<feature type="transmembrane region" description="Helical" evidence="5">
    <location>
        <begin position="76"/>
        <end position="100"/>
    </location>
</feature>
<evidence type="ECO:0000313" key="8">
    <source>
        <dbReference type="Proteomes" id="UP001163255"/>
    </source>
</evidence>
<evidence type="ECO:0000256" key="2">
    <source>
        <dbReference type="ARBA" id="ARBA00022692"/>
    </source>
</evidence>
<organism evidence="7 8">
    <name type="scientific">Endozoicomonas euniceicola</name>
    <dbReference type="NCBI Taxonomy" id="1234143"/>
    <lineage>
        <taxon>Bacteria</taxon>
        <taxon>Pseudomonadati</taxon>
        <taxon>Pseudomonadota</taxon>
        <taxon>Gammaproteobacteria</taxon>
        <taxon>Oceanospirillales</taxon>
        <taxon>Endozoicomonadaceae</taxon>
        <taxon>Endozoicomonas</taxon>
    </lineage>
</organism>
<comment type="subcellular location">
    <subcellularLocation>
        <location evidence="1">Membrane</location>
        <topology evidence="1">Multi-pass membrane protein</topology>
    </subcellularLocation>
</comment>
<gene>
    <name evidence="7" type="ORF">NX720_18755</name>
</gene>
<dbReference type="Gene3D" id="1.20.1420.30">
    <property type="entry name" value="NCX, central ion-binding region"/>
    <property type="match status" value="2"/>
</dbReference>
<keyword evidence="4 5" id="KW-0472">Membrane</keyword>
<feature type="transmembrane region" description="Helical" evidence="5">
    <location>
        <begin position="335"/>
        <end position="353"/>
    </location>
</feature>
<dbReference type="InterPro" id="IPR044880">
    <property type="entry name" value="NCX_ion-bd_dom_sf"/>
</dbReference>
<dbReference type="RefSeq" id="WP_262596650.1">
    <property type="nucleotide sequence ID" value="NZ_CP103300.1"/>
</dbReference>
<feature type="domain" description="Sodium/calcium exchanger membrane region" evidence="6">
    <location>
        <begin position="6"/>
        <end position="160"/>
    </location>
</feature>
<proteinExistence type="predicted"/>
<evidence type="ECO:0000256" key="3">
    <source>
        <dbReference type="ARBA" id="ARBA00022989"/>
    </source>
</evidence>
<protein>
    <recommendedName>
        <fullName evidence="6">Sodium/calcium exchanger membrane region domain-containing protein</fullName>
    </recommendedName>
</protein>
<feature type="domain" description="Sodium/calcium exchanger membrane region" evidence="6">
    <location>
        <begin position="208"/>
        <end position="351"/>
    </location>
</feature>
<reference evidence="7" key="1">
    <citation type="submission" date="2022-10" db="EMBL/GenBank/DDBJ databases">
        <title>Completed Genome Sequence of two octocoral isolated bacterium, Endozoicomonas euniceicola EF212T and Endozoicomonas gorgoniicola PS125T.</title>
        <authorList>
            <person name="Chiou Y.-J."/>
            <person name="Chen Y.-H."/>
        </authorList>
    </citation>
    <scope>NUCLEOTIDE SEQUENCE</scope>
    <source>
        <strain evidence="7">EF212</strain>
    </source>
</reference>
<dbReference type="InterPro" id="IPR004837">
    <property type="entry name" value="NaCa_Exmemb"/>
</dbReference>
<evidence type="ECO:0000259" key="6">
    <source>
        <dbReference type="Pfam" id="PF01699"/>
    </source>
</evidence>
<name>A0ABY6GS73_9GAMM</name>
<sequence length="355" mass="37916">MGLLSSFLIVLIVSVVIKYACDTFEQSAEYLGRNMSEGVKGGLINAIGSSLPEMMTAFALLFLLRDEAGFAAGISVTVGSAVFNAVVIPLVCILAVRIWGVDGNPVKSFEVSKVALRRDGFWLLTSEFVLIALLMSFDVFQWWMGAVLIIVYLGYLIHMLKSCGQDGEDDYEYESLESGSAIEALVKFDFNKVFFNDKPLTKGSACVNLLLATVVIGIACHFLSIAVVGIADGLGIPVYMSALIFAAGATSVPDTFLSVKDAIKGDYDDAVANAFGSNTFDITVALGLPLLVYGLTMGDVPMPQGQDVAMLRIVLVGITSAVLALLYFPKKINGFTAAGLASLFAVWVGYISWAL</sequence>